<dbReference type="PROSITE" id="PS50977">
    <property type="entry name" value="HTH_TETR_2"/>
    <property type="match status" value="1"/>
</dbReference>
<protein>
    <submittedName>
        <fullName evidence="4">Transcriptional regulator, TetR family</fullName>
    </submittedName>
</protein>
<proteinExistence type="predicted"/>
<evidence type="ECO:0000256" key="2">
    <source>
        <dbReference type="PROSITE-ProRule" id="PRU00335"/>
    </source>
</evidence>
<name>A0A1L8RJA1_9ENTE</name>
<sequence>MVRKKVYKREFILNAAFEVVSKEGFQAFTARNIAKHMGISTQPIYLEFENMVDLKCQLLTAIHTTLEQQYFSKRITDDVIIDLGLNYIEFALQEPQLYYALFVAENQHGRETYELSYRIFKDKIVGSPYQELTETRLERLHNGVWIIIAGFAGLMSSGVIHPTQEQLITQLRETIHYLQEHPNPQSLLGKD</sequence>
<comment type="caution">
    <text evidence="4">The sequence shown here is derived from an EMBL/GenBank/DDBJ whole genome shotgun (WGS) entry which is preliminary data.</text>
</comment>
<keyword evidence="1 2" id="KW-0238">DNA-binding</keyword>
<dbReference type="GO" id="GO:0003677">
    <property type="term" value="F:DNA binding"/>
    <property type="evidence" value="ECO:0007669"/>
    <property type="project" value="UniProtKB-UniRule"/>
</dbReference>
<dbReference type="Proteomes" id="UP000181884">
    <property type="component" value="Unassembled WGS sequence"/>
</dbReference>
<dbReference type="AlphaFoldDB" id="A0A1L8RJA1"/>
<accession>A0A1L8RJA1</accession>
<dbReference type="STRING" id="214095.RU97_GL000056"/>
<dbReference type="InterPro" id="IPR001647">
    <property type="entry name" value="HTH_TetR"/>
</dbReference>
<dbReference type="Pfam" id="PF00440">
    <property type="entry name" value="TetR_N"/>
    <property type="match status" value="1"/>
</dbReference>
<gene>
    <name evidence="4" type="ORF">RU97_GL000056</name>
</gene>
<evidence type="ECO:0000259" key="3">
    <source>
        <dbReference type="PROSITE" id="PS50977"/>
    </source>
</evidence>
<organism evidence="4 5">
    <name type="scientific">Enterococcus canis</name>
    <dbReference type="NCBI Taxonomy" id="214095"/>
    <lineage>
        <taxon>Bacteria</taxon>
        <taxon>Bacillati</taxon>
        <taxon>Bacillota</taxon>
        <taxon>Bacilli</taxon>
        <taxon>Lactobacillales</taxon>
        <taxon>Enterococcaceae</taxon>
        <taxon>Enterococcus</taxon>
    </lineage>
</organism>
<evidence type="ECO:0000256" key="1">
    <source>
        <dbReference type="ARBA" id="ARBA00023125"/>
    </source>
</evidence>
<dbReference type="SUPFAM" id="SSF48498">
    <property type="entry name" value="Tetracyclin repressor-like, C-terminal domain"/>
    <property type="match status" value="1"/>
</dbReference>
<dbReference type="InterPro" id="IPR036271">
    <property type="entry name" value="Tet_transcr_reg_TetR-rel_C_sf"/>
</dbReference>
<dbReference type="RefSeq" id="WP_067391287.1">
    <property type="nucleotide sequence ID" value="NZ_JXKH01000001.1"/>
</dbReference>
<feature type="domain" description="HTH tetR-type" evidence="3">
    <location>
        <begin position="6"/>
        <end position="66"/>
    </location>
</feature>
<evidence type="ECO:0000313" key="4">
    <source>
        <dbReference type="EMBL" id="OJG19823.1"/>
    </source>
</evidence>
<feature type="DNA-binding region" description="H-T-H motif" evidence="2">
    <location>
        <begin position="29"/>
        <end position="48"/>
    </location>
</feature>
<evidence type="ECO:0000313" key="5">
    <source>
        <dbReference type="Proteomes" id="UP000181884"/>
    </source>
</evidence>
<dbReference type="InterPro" id="IPR009057">
    <property type="entry name" value="Homeodomain-like_sf"/>
</dbReference>
<dbReference type="SUPFAM" id="SSF46689">
    <property type="entry name" value="Homeodomain-like"/>
    <property type="match status" value="1"/>
</dbReference>
<reference evidence="4 5" key="1">
    <citation type="submission" date="2014-12" db="EMBL/GenBank/DDBJ databases">
        <title>Draft genome sequences of 29 type strains of Enterococci.</title>
        <authorList>
            <person name="Zhong Z."/>
            <person name="Sun Z."/>
            <person name="Liu W."/>
            <person name="Zhang W."/>
            <person name="Zhang H."/>
        </authorList>
    </citation>
    <scope>NUCLEOTIDE SEQUENCE [LARGE SCALE GENOMIC DNA]</scope>
    <source>
        <strain evidence="4 5">DSM 17029</strain>
    </source>
</reference>
<dbReference type="Gene3D" id="1.10.10.60">
    <property type="entry name" value="Homeodomain-like"/>
    <property type="match status" value="1"/>
</dbReference>
<dbReference type="Gene3D" id="1.10.357.10">
    <property type="entry name" value="Tetracycline Repressor, domain 2"/>
    <property type="match status" value="1"/>
</dbReference>
<dbReference type="EMBL" id="JXKH01000001">
    <property type="protein sequence ID" value="OJG19823.1"/>
    <property type="molecule type" value="Genomic_DNA"/>
</dbReference>
<keyword evidence="5" id="KW-1185">Reference proteome</keyword>